<sequence>MNDQQLKKLFYSEEMEQIRQNYYNEAYRQGKFDEALEKGQGKEVFNWQNDDFSIWKDRVWYSDKDQYHIGIEGYMGFENMTQAIECYEQFNEAFKQYIEQSGGLKQKNLGWHKVYSVRAVNVTYENECYWVFLDGYKSEEISDLYWYMCDVIEQLKQVNESL</sequence>
<evidence type="ECO:0000313" key="1">
    <source>
        <dbReference type="EMBL" id="PZT52202.1"/>
    </source>
</evidence>
<dbReference type="RefSeq" id="WP_111273555.1">
    <property type="nucleotide sequence ID" value="NZ_QKWW01000120.1"/>
</dbReference>
<organism evidence="1 2">
    <name type="scientific">Paenibacillus silvae</name>
    <dbReference type="NCBI Taxonomy" id="1325358"/>
    <lineage>
        <taxon>Bacteria</taxon>
        <taxon>Bacillati</taxon>
        <taxon>Bacillota</taxon>
        <taxon>Bacilli</taxon>
        <taxon>Bacillales</taxon>
        <taxon>Paenibacillaceae</taxon>
        <taxon>Paenibacillus</taxon>
    </lineage>
</organism>
<protein>
    <submittedName>
        <fullName evidence="1">Uncharacterized protein</fullName>
    </submittedName>
</protein>
<name>A0A2W6N8E9_9BACL</name>
<accession>A0A2W6N8E9</accession>
<evidence type="ECO:0000313" key="2">
    <source>
        <dbReference type="Proteomes" id="UP000249204"/>
    </source>
</evidence>
<dbReference type="AlphaFoldDB" id="A0A2W6N8E9"/>
<gene>
    <name evidence="1" type="ORF">DN757_28590</name>
</gene>
<reference evidence="1 2" key="1">
    <citation type="submission" date="2018-06" db="EMBL/GenBank/DDBJ databases">
        <title>Isolation of heavy metals resistant Paenibacillus silvae NC2 from Gold-Copper mine in ZiJin, China.</title>
        <authorList>
            <person name="Xu J."/>
            <person name="Mazhar H.S."/>
            <person name="Rensing C."/>
        </authorList>
    </citation>
    <scope>NUCLEOTIDE SEQUENCE [LARGE SCALE GENOMIC DNA]</scope>
    <source>
        <strain evidence="1 2">NC2</strain>
    </source>
</reference>
<proteinExistence type="predicted"/>
<dbReference type="Proteomes" id="UP000249204">
    <property type="component" value="Unassembled WGS sequence"/>
</dbReference>
<comment type="caution">
    <text evidence="1">The sequence shown here is derived from an EMBL/GenBank/DDBJ whole genome shotgun (WGS) entry which is preliminary data.</text>
</comment>
<dbReference type="EMBL" id="QKWW01000120">
    <property type="protein sequence ID" value="PZT52202.1"/>
    <property type="molecule type" value="Genomic_DNA"/>
</dbReference>